<dbReference type="OrthoDB" id="4317676at2"/>
<organism evidence="3 4">
    <name type="scientific">Streptomyces phaeoluteigriseus</name>
    <dbReference type="NCBI Taxonomy" id="114686"/>
    <lineage>
        <taxon>Bacteria</taxon>
        <taxon>Bacillati</taxon>
        <taxon>Actinomycetota</taxon>
        <taxon>Actinomycetes</taxon>
        <taxon>Kitasatosporales</taxon>
        <taxon>Streptomycetaceae</taxon>
        <taxon>Streptomyces</taxon>
        <taxon>Streptomyces aurantiacus group</taxon>
    </lineage>
</organism>
<name>A0A1V6MHW4_9ACTN</name>
<proteinExistence type="predicted"/>
<dbReference type="InterPro" id="IPR015791">
    <property type="entry name" value="Antimic/Inh_G_crystallin-like"/>
</dbReference>
<feature type="domain" description="Streptomyces killer toxin-like beta/gamma crystallin" evidence="2">
    <location>
        <begin position="42"/>
        <end position="78"/>
    </location>
</feature>
<evidence type="ECO:0000256" key="1">
    <source>
        <dbReference type="SAM" id="SignalP"/>
    </source>
</evidence>
<reference evidence="3 4" key="2">
    <citation type="submission" date="2017-02" db="EMBL/GenBank/DDBJ databases">
        <title>Draft genome sequence of Streptomyces phaeoluteigriseus type strain DSM41896.</title>
        <authorList>
            <person name="Salih T.S."/>
            <person name="Algora Gallardo L."/>
            <person name="Melo Santos T."/>
            <person name="Filgueira Martinez S."/>
            <person name="Herron P.R."/>
        </authorList>
    </citation>
    <scope>NUCLEOTIDE SEQUENCE [LARGE SCALE GENOMIC DNA]</scope>
    <source>
        <strain evidence="3 4">DSM 41896</strain>
    </source>
</reference>
<dbReference type="SUPFAM" id="SSF49695">
    <property type="entry name" value="gamma-Crystallin-like"/>
    <property type="match status" value="1"/>
</dbReference>
<keyword evidence="1" id="KW-0732">Signal</keyword>
<comment type="caution">
    <text evidence="3">The sequence shown here is derived from an EMBL/GenBank/DDBJ whole genome shotgun (WGS) entry which is preliminary data.</text>
</comment>
<dbReference type="RefSeq" id="WP_073497547.1">
    <property type="nucleotide sequence ID" value="NZ_MPOH02000022.1"/>
</dbReference>
<gene>
    <name evidence="3" type="ORF">BM536_036115</name>
</gene>
<dbReference type="InterPro" id="IPR015161">
    <property type="entry name" value="Sklp_toxin_b/g_crystallin"/>
</dbReference>
<dbReference type="InterPro" id="IPR011024">
    <property type="entry name" value="G_crystallin-like"/>
</dbReference>
<evidence type="ECO:0000259" key="2">
    <source>
        <dbReference type="Pfam" id="PF09076"/>
    </source>
</evidence>
<evidence type="ECO:0000313" key="4">
    <source>
        <dbReference type="Proteomes" id="UP000184286"/>
    </source>
</evidence>
<dbReference type="Gene3D" id="2.60.20.30">
    <property type="match status" value="1"/>
</dbReference>
<accession>A0A1V6MHW4</accession>
<dbReference type="Pfam" id="PF09076">
    <property type="entry name" value="Crystall_2"/>
    <property type="match status" value="1"/>
</dbReference>
<feature type="chain" id="PRO_5012031407" description="Streptomyces killer toxin-like beta/gamma crystallin domain-containing protein" evidence="1">
    <location>
        <begin position="29"/>
        <end position="109"/>
    </location>
</feature>
<sequence>MKRSISRIALVVAAGAMTALVPALPAAAINQTGCGDRTDFVKVEYNGGQTACYANAGVIAPQLPNVHRITSGNNNIEVLLGDHVKTMSKWSSIVDVEGLNATLYILQIR</sequence>
<evidence type="ECO:0000313" key="3">
    <source>
        <dbReference type="EMBL" id="OQD52061.1"/>
    </source>
</evidence>
<protein>
    <recommendedName>
        <fullName evidence="2">Streptomyces killer toxin-like beta/gamma crystallin domain-containing protein</fullName>
    </recommendedName>
</protein>
<reference evidence="4" key="1">
    <citation type="submission" date="2016-11" db="EMBL/GenBank/DDBJ databases">
        <authorList>
            <person name="Schniete J.K."/>
            <person name="Salih T."/>
            <person name="Algora Gallardo L."/>
            <person name="Martinez Fernandez S."/>
            <person name="Herron P.R."/>
        </authorList>
    </citation>
    <scope>NUCLEOTIDE SEQUENCE [LARGE SCALE GENOMIC DNA]</scope>
    <source>
        <strain evidence="4">DSM 41896</strain>
    </source>
</reference>
<dbReference type="AlphaFoldDB" id="A0A1V6MHW4"/>
<dbReference type="Proteomes" id="UP000184286">
    <property type="component" value="Unassembled WGS sequence"/>
</dbReference>
<feature type="signal peptide" evidence="1">
    <location>
        <begin position="1"/>
        <end position="28"/>
    </location>
</feature>
<dbReference type="EMBL" id="MPOH02000022">
    <property type="protein sequence ID" value="OQD52061.1"/>
    <property type="molecule type" value="Genomic_DNA"/>
</dbReference>